<dbReference type="OrthoDB" id="7603476at2759"/>
<accession>A0A2A3E3W8</accession>
<dbReference type="EMBL" id="KZ288425">
    <property type="protein sequence ID" value="PBC25946.1"/>
    <property type="molecule type" value="Genomic_DNA"/>
</dbReference>
<reference evidence="3 4" key="1">
    <citation type="submission" date="2014-07" db="EMBL/GenBank/DDBJ databases">
        <title>Genomic and transcriptomic analysis on Apis cerana provide comprehensive insights into honey bee biology.</title>
        <authorList>
            <person name="Diao Q."/>
            <person name="Sun L."/>
            <person name="Zheng H."/>
            <person name="Zheng H."/>
            <person name="Xu S."/>
            <person name="Wang S."/>
            <person name="Zeng Z."/>
            <person name="Hu F."/>
            <person name="Su S."/>
            <person name="Wu J."/>
        </authorList>
    </citation>
    <scope>NUCLEOTIDE SEQUENCE [LARGE SCALE GENOMIC DNA]</scope>
    <source>
        <tissue evidence="3">Pupae without intestine</tissue>
    </source>
</reference>
<proteinExistence type="predicted"/>
<feature type="coiled-coil region" evidence="1">
    <location>
        <begin position="202"/>
        <end position="236"/>
    </location>
</feature>
<evidence type="ECO:0000256" key="1">
    <source>
        <dbReference type="SAM" id="Coils"/>
    </source>
</evidence>
<keyword evidence="4" id="KW-1185">Reference proteome</keyword>
<keyword evidence="2" id="KW-0732">Signal</keyword>
<sequence length="395" mass="46330">MIHAIVHIALISISLFINSLFQNKEDSTETTLPPDMELMEVPTNNRSSLNMLENITNKIWKILPVINIPQSWVLTYCMKHTEITEDVEKATMQCQYDGTDWDCTFIELGGGRDDYNMGKIVSLFQTLSNRELRLKMLHAAEICGKLWQKYKQFQDNRLIQMRLNIDIKNREKRSKKNKDLADSKITQKNLKKKMEKIHDEEIKKKRRAIKKVQAIRQKLTNEITELENKSINKELLILSLYISKISNAATAQDANTNLIYFDKSNKSLYEIYPVLISPNWMLQICLKDTLLLDKLQSHISDCNNYPCMFSKVIENESMKSVISIIRNDTMDDIFNQEFKQSIQDCLIWWKLFKHFNKNANPRRELGRCLFQTFSSKCRESVLDKVKLLLITTKEE</sequence>
<feature type="signal peptide" evidence="2">
    <location>
        <begin position="1"/>
        <end position="21"/>
    </location>
</feature>
<organism evidence="3 4">
    <name type="scientific">Apis cerana cerana</name>
    <name type="common">Oriental honeybee</name>
    <dbReference type="NCBI Taxonomy" id="94128"/>
    <lineage>
        <taxon>Eukaryota</taxon>
        <taxon>Metazoa</taxon>
        <taxon>Ecdysozoa</taxon>
        <taxon>Arthropoda</taxon>
        <taxon>Hexapoda</taxon>
        <taxon>Insecta</taxon>
        <taxon>Pterygota</taxon>
        <taxon>Neoptera</taxon>
        <taxon>Endopterygota</taxon>
        <taxon>Hymenoptera</taxon>
        <taxon>Apocrita</taxon>
        <taxon>Aculeata</taxon>
        <taxon>Apoidea</taxon>
        <taxon>Anthophila</taxon>
        <taxon>Apidae</taxon>
        <taxon>Apis</taxon>
    </lineage>
</organism>
<evidence type="ECO:0000256" key="2">
    <source>
        <dbReference type="SAM" id="SignalP"/>
    </source>
</evidence>
<evidence type="ECO:0000313" key="4">
    <source>
        <dbReference type="Proteomes" id="UP000242457"/>
    </source>
</evidence>
<dbReference type="Proteomes" id="UP000242457">
    <property type="component" value="Unassembled WGS sequence"/>
</dbReference>
<dbReference type="AlphaFoldDB" id="A0A2A3E3W8"/>
<keyword evidence="1" id="KW-0175">Coiled coil</keyword>
<feature type="chain" id="PRO_5012810663" evidence="2">
    <location>
        <begin position="22"/>
        <end position="395"/>
    </location>
</feature>
<evidence type="ECO:0000313" key="3">
    <source>
        <dbReference type="EMBL" id="PBC25946.1"/>
    </source>
</evidence>
<gene>
    <name evidence="3" type="ORF">APICC_09529</name>
</gene>
<name>A0A2A3E3W8_APICC</name>
<protein>
    <submittedName>
        <fullName evidence="3">Uncharacterized protein</fullName>
    </submittedName>
</protein>